<dbReference type="EMBL" id="CP012333">
    <property type="protein sequence ID" value="AKV02125.1"/>
    <property type="molecule type" value="Genomic_DNA"/>
</dbReference>
<keyword evidence="9" id="KW-0963">Cytoplasm</keyword>
<dbReference type="InterPro" id="IPR008242">
    <property type="entry name" value="Chor_mutase/pphenate_deHydtase"/>
</dbReference>
<dbReference type="SUPFAM" id="SSF53850">
    <property type="entry name" value="Periplasmic binding protein-like II"/>
    <property type="match status" value="1"/>
</dbReference>
<keyword evidence="19" id="KW-0175">Coiled coil</keyword>
<comment type="function">
    <text evidence="2">Catalyzes the Claisen rearrangement of chorismate to prephenate and the decarboxylation/dehydration of prephenate to phenylpyruvate.</text>
</comment>
<evidence type="ECO:0000313" key="23">
    <source>
        <dbReference type="EMBL" id="AKV02125.1"/>
    </source>
</evidence>
<dbReference type="Pfam" id="PF01817">
    <property type="entry name" value="CM_2"/>
    <property type="match status" value="1"/>
</dbReference>
<evidence type="ECO:0000313" key="24">
    <source>
        <dbReference type="Proteomes" id="UP000064967"/>
    </source>
</evidence>
<evidence type="ECO:0000256" key="11">
    <source>
        <dbReference type="ARBA" id="ARBA00023141"/>
    </source>
</evidence>
<evidence type="ECO:0000256" key="4">
    <source>
        <dbReference type="ARBA" id="ARBA00004741"/>
    </source>
</evidence>
<dbReference type="InterPro" id="IPR001086">
    <property type="entry name" value="Preph_deHydtase"/>
</dbReference>
<evidence type="ECO:0000256" key="10">
    <source>
        <dbReference type="ARBA" id="ARBA00022605"/>
    </source>
</evidence>
<evidence type="ECO:0000259" key="20">
    <source>
        <dbReference type="PROSITE" id="PS51168"/>
    </source>
</evidence>
<organism evidence="23 24">
    <name type="scientific">Labilithrix luteola</name>
    <dbReference type="NCBI Taxonomy" id="1391654"/>
    <lineage>
        <taxon>Bacteria</taxon>
        <taxon>Pseudomonadati</taxon>
        <taxon>Myxococcota</taxon>
        <taxon>Polyangia</taxon>
        <taxon>Polyangiales</taxon>
        <taxon>Labilitrichaceae</taxon>
        <taxon>Labilithrix</taxon>
    </lineage>
</organism>
<dbReference type="SUPFAM" id="SSF55021">
    <property type="entry name" value="ACT-like"/>
    <property type="match status" value="1"/>
</dbReference>
<dbReference type="PANTHER" id="PTHR21022:SF19">
    <property type="entry name" value="PREPHENATE DEHYDRATASE-RELATED"/>
    <property type="match status" value="1"/>
</dbReference>
<evidence type="ECO:0000256" key="2">
    <source>
        <dbReference type="ARBA" id="ARBA00002364"/>
    </source>
</evidence>
<dbReference type="OrthoDB" id="9802281at2"/>
<dbReference type="Gene3D" id="3.40.190.10">
    <property type="entry name" value="Periplasmic binding protein-like II"/>
    <property type="match status" value="2"/>
</dbReference>
<keyword evidence="11" id="KW-0057">Aromatic amino acid biosynthesis</keyword>
<dbReference type="RefSeq" id="WP_146653086.1">
    <property type="nucleotide sequence ID" value="NZ_CP012333.1"/>
</dbReference>
<dbReference type="SUPFAM" id="SSF48600">
    <property type="entry name" value="Chorismate mutase II"/>
    <property type="match status" value="1"/>
</dbReference>
<dbReference type="AlphaFoldDB" id="A0A0K1Q9N2"/>
<feature type="coiled-coil region" evidence="19">
    <location>
        <begin position="1"/>
        <end position="28"/>
    </location>
</feature>
<comment type="pathway">
    <text evidence="5">Metabolic intermediate biosynthesis; prephenate biosynthesis; prephenate from chorismate: step 1/1.</text>
</comment>
<evidence type="ECO:0000256" key="15">
    <source>
        <dbReference type="ARBA" id="ARBA00023268"/>
    </source>
</evidence>
<dbReference type="InterPro" id="IPR045865">
    <property type="entry name" value="ACT-like_dom_sf"/>
</dbReference>
<dbReference type="InterPro" id="IPR036979">
    <property type="entry name" value="CM_dom_sf"/>
</dbReference>
<dbReference type="Gene3D" id="1.20.59.10">
    <property type="entry name" value="Chorismate mutase"/>
    <property type="match status" value="1"/>
</dbReference>
<feature type="domain" description="ACT" evidence="22">
    <location>
        <begin position="277"/>
        <end position="354"/>
    </location>
</feature>
<dbReference type="Pfam" id="PF01842">
    <property type="entry name" value="ACT"/>
    <property type="match status" value="1"/>
</dbReference>
<evidence type="ECO:0000256" key="7">
    <source>
        <dbReference type="ARBA" id="ARBA00013147"/>
    </source>
</evidence>
<evidence type="ECO:0000256" key="5">
    <source>
        <dbReference type="ARBA" id="ARBA00004817"/>
    </source>
</evidence>
<sequence length="356" mass="39122">MTDKRREVEDLRQEIAKLDVTLRTSLEKRAKLSRKIGELRKDVPSVVAVPDRHHIDRLMEGATGDVPPAALREIFREIIATCFSLEQPVVVAYSGVEGAFVHAAARSRFGVAATFTPCETVASALDEITRNRASYAVVPYETRTDGLMQSTIAALTASDLKIVVCFETVISLQLASKAGSLAEIEKIYATSKDHAHCEHFLAQELPGAQIVDVKTPMAACQLAAADPRSAVLAHESIAAEHGLEVLRRNVRDEGEERVRYAIVGPRPSSRSGNDLTAIVFAVNDSPGALHEVLHQFAERGVNMTKIQSRPAQGEAWQYLFFIEVQGHATDRQLVGAIEELRRHARFFKVLGSYQSS</sequence>
<keyword evidence="14" id="KW-0456">Lyase</keyword>
<dbReference type="PROSITE" id="PS51671">
    <property type="entry name" value="ACT"/>
    <property type="match status" value="1"/>
</dbReference>
<comment type="subcellular location">
    <subcellularLocation>
        <location evidence="3">Cytoplasm</location>
    </subcellularLocation>
</comment>
<evidence type="ECO:0000256" key="13">
    <source>
        <dbReference type="ARBA" id="ARBA00023235"/>
    </source>
</evidence>
<evidence type="ECO:0000256" key="9">
    <source>
        <dbReference type="ARBA" id="ARBA00022490"/>
    </source>
</evidence>
<accession>A0A0K1Q9N2</accession>
<dbReference type="STRING" id="1391654.AKJ09_08788"/>
<protein>
    <recommendedName>
        <fullName evidence="8">Bifunctional chorismate mutase/prephenate dehydratase</fullName>
        <ecNumber evidence="7">4.2.1.51</ecNumber>
        <ecNumber evidence="6">5.4.99.5</ecNumber>
    </recommendedName>
    <alternativeName>
        <fullName evidence="17">Chorismate mutase-prephenate dehydratase</fullName>
    </alternativeName>
    <alternativeName>
        <fullName evidence="16">p-protein</fullName>
    </alternativeName>
</protein>
<dbReference type="InterPro" id="IPR002912">
    <property type="entry name" value="ACT_dom"/>
</dbReference>
<evidence type="ECO:0000256" key="16">
    <source>
        <dbReference type="ARBA" id="ARBA00031175"/>
    </source>
</evidence>
<dbReference type="UniPathway" id="UPA00121">
    <property type="reaction ID" value="UER00345"/>
</dbReference>
<dbReference type="GO" id="GO:0009094">
    <property type="term" value="P:L-phenylalanine biosynthetic process"/>
    <property type="evidence" value="ECO:0007669"/>
    <property type="project" value="UniProtKB-UniPathway"/>
</dbReference>
<evidence type="ECO:0000256" key="6">
    <source>
        <dbReference type="ARBA" id="ARBA00012404"/>
    </source>
</evidence>
<dbReference type="InterPro" id="IPR002701">
    <property type="entry name" value="CM_II_prokaryot"/>
</dbReference>
<name>A0A0K1Q9N2_9BACT</name>
<dbReference type="GO" id="GO:0004664">
    <property type="term" value="F:prephenate dehydratase activity"/>
    <property type="evidence" value="ECO:0007669"/>
    <property type="project" value="UniProtKB-EC"/>
</dbReference>
<feature type="domain" description="Prephenate dehydratase" evidence="21">
    <location>
        <begin position="90"/>
        <end position="265"/>
    </location>
</feature>
<dbReference type="GO" id="GO:0004106">
    <property type="term" value="F:chorismate mutase activity"/>
    <property type="evidence" value="ECO:0007669"/>
    <property type="project" value="UniProtKB-EC"/>
</dbReference>
<dbReference type="PROSITE" id="PS51168">
    <property type="entry name" value="CHORISMATE_MUT_2"/>
    <property type="match status" value="1"/>
</dbReference>
<dbReference type="PIRSF" id="PIRSF001500">
    <property type="entry name" value="Chor_mut_pdt_Ppr"/>
    <property type="match status" value="1"/>
</dbReference>
<feature type="domain" description="Chorismate mutase" evidence="20">
    <location>
        <begin position="2"/>
        <end position="90"/>
    </location>
</feature>
<keyword evidence="10" id="KW-0028">Amino-acid biosynthesis</keyword>
<dbReference type="CDD" id="cd04905">
    <property type="entry name" value="ACT_CM-PDT"/>
    <property type="match status" value="1"/>
</dbReference>
<dbReference type="EC" id="5.4.99.5" evidence="6"/>
<dbReference type="Proteomes" id="UP000064967">
    <property type="component" value="Chromosome"/>
</dbReference>
<evidence type="ECO:0000259" key="21">
    <source>
        <dbReference type="PROSITE" id="PS51171"/>
    </source>
</evidence>
<dbReference type="Gene3D" id="3.30.70.260">
    <property type="match status" value="1"/>
</dbReference>
<keyword evidence="24" id="KW-1185">Reference proteome</keyword>
<evidence type="ECO:0000256" key="8">
    <source>
        <dbReference type="ARBA" id="ARBA00014401"/>
    </source>
</evidence>
<dbReference type="Pfam" id="PF00800">
    <property type="entry name" value="PDT"/>
    <property type="match status" value="1"/>
</dbReference>
<keyword evidence="12" id="KW-0584">Phenylalanine biosynthesis</keyword>
<dbReference type="FunFam" id="3.30.70.260:FF:000012">
    <property type="entry name" value="Prephenate dehydratase"/>
    <property type="match status" value="1"/>
</dbReference>
<proteinExistence type="predicted"/>
<comment type="pathway">
    <text evidence="4">Amino-acid biosynthesis; L-phenylalanine biosynthesis; phenylpyruvate from prephenate: step 1/1.</text>
</comment>
<dbReference type="PROSITE" id="PS51171">
    <property type="entry name" value="PREPHENATE_DEHYDR_3"/>
    <property type="match status" value="1"/>
</dbReference>
<comment type="catalytic activity">
    <reaction evidence="1">
        <text>chorismate = prephenate</text>
        <dbReference type="Rhea" id="RHEA:13897"/>
        <dbReference type="ChEBI" id="CHEBI:29748"/>
        <dbReference type="ChEBI" id="CHEBI:29934"/>
        <dbReference type="EC" id="5.4.99.5"/>
    </reaction>
</comment>
<gene>
    <name evidence="23" type="ORF">AKJ09_08788</name>
</gene>
<dbReference type="UniPathway" id="UPA00120">
    <property type="reaction ID" value="UER00203"/>
</dbReference>
<evidence type="ECO:0000256" key="1">
    <source>
        <dbReference type="ARBA" id="ARBA00000824"/>
    </source>
</evidence>
<evidence type="ECO:0000256" key="17">
    <source>
        <dbReference type="ARBA" id="ARBA00031520"/>
    </source>
</evidence>
<evidence type="ECO:0000256" key="19">
    <source>
        <dbReference type="SAM" id="Coils"/>
    </source>
</evidence>
<evidence type="ECO:0000256" key="14">
    <source>
        <dbReference type="ARBA" id="ARBA00023239"/>
    </source>
</evidence>
<evidence type="ECO:0000256" key="12">
    <source>
        <dbReference type="ARBA" id="ARBA00023222"/>
    </source>
</evidence>
<dbReference type="SMART" id="SM00830">
    <property type="entry name" value="CM_2"/>
    <property type="match status" value="1"/>
</dbReference>
<keyword evidence="15" id="KW-0511">Multifunctional enzyme</keyword>
<dbReference type="InterPro" id="IPR036263">
    <property type="entry name" value="Chorismate_II_sf"/>
</dbReference>
<reference evidence="23 24" key="1">
    <citation type="submission" date="2015-08" db="EMBL/GenBank/DDBJ databases">
        <authorList>
            <person name="Babu N.S."/>
            <person name="Beckwith C.J."/>
            <person name="Beseler K.G."/>
            <person name="Brison A."/>
            <person name="Carone J.V."/>
            <person name="Caskin T.P."/>
            <person name="Diamond M."/>
            <person name="Durham M.E."/>
            <person name="Foxe J.M."/>
            <person name="Go M."/>
            <person name="Henderson B.A."/>
            <person name="Jones I.B."/>
            <person name="McGettigan J.A."/>
            <person name="Micheletti S.J."/>
            <person name="Nasrallah M.E."/>
            <person name="Ortiz D."/>
            <person name="Piller C.R."/>
            <person name="Privatt S.R."/>
            <person name="Schneider S.L."/>
            <person name="Sharp S."/>
            <person name="Smith T.C."/>
            <person name="Stanton J.D."/>
            <person name="Ullery H.E."/>
            <person name="Wilson R.J."/>
            <person name="Serrano M.G."/>
            <person name="Buck G."/>
            <person name="Lee V."/>
            <person name="Wang Y."/>
            <person name="Carvalho R."/>
            <person name="Voegtly L."/>
            <person name="Shi R."/>
            <person name="Duckworth R."/>
            <person name="Johnson A."/>
            <person name="Loviza R."/>
            <person name="Walstead R."/>
            <person name="Shah Z."/>
            <person name="Kiflezghi M."/>
            <person name="Wade K."/>
            <person name="Ball S.L."/>
            <person name="Bradley K.W."/>
            <person name="Asai D.J."/>
            <person name="Bowman C.A."/>
            <person name="Russell D.A."/>
            <person name="Pope W.H."/>
            <person name="Jacobs-Sera D."/>
            <person name="Hendrix R.W."/>
            <person name="Hatfull G.F."/>
        </authorList>
    </citation>
    <scope>NUCLEOTIDE SEQUENCE [LARGE SCALE GENOMIC DNA]</scope>
    <source>
        <strain evidence="23 24">DSM 27648</strain>
    </source>
</reference>
<dbReference type="GO" id="GO:0046417">
    <property type="term" value="P:chorismate metabolic process"/>
    <property type="evidence" value="ECO:0007669"/>
    <property type="project" value="InterPro"/>
</dbReference>
<dbReference type="EC" id="4.2.1.51" evidence="7"/>
<keyword evidence="13" id="KW-0413">Isomerase</keyword>
<evidence type="ECO:0000256" key="18">
    <source>
        <dbReference type="ARBA" id="ARBA00047848"/>
    </source>
</evidence>
<comment type="catalytic activity">
    <reaction evidence="18">
        <text>prephenate + H(+) = 3-phenylpyruvate + CO2 + H2O</text>
        <dbReference type="Rhea" id="RHEA:21648"/>
        <dbReference type="ChEBI" id="CHEBI:15377"/>
        <dbReference type="ChEBI" id="CHEBI:15378"/>
        <dbReference type="ChEBI" id="CHEBI:16526"/>
        <dbReference type="ChEBI" id="CHEBI:18005"/>
        <dbReference type="ChEBI" id="CHEBI:29934"/>
        <dbReference type="EC" id="4.2.1.51"/>
    </reaction>
</comment>
<dbReference type="PANTHER" id="PTHR21022">
    <property type="entry name" value="PREPHENATE DEHYDRATASE P PROTEIN"/>
    <property type="match status" value="1"/>
</dbReference>
<evidence type="ECO:0000256" key="3">
    <source>
        <dbReference type="ARBA" id="ARBA00004496"/>
    </source>
</evidence>
<dbReference type="KEGG" id="llu:AKJ09_08788"/>
<evidence type="ECO:0000259" key="22">
    <source>
        <dbReference type="PROSITE" id="PS51671"/>
    </source>
</evidence>
<dbReference type="GO" id="GO:0005737">
    <property type="term" value="C:cytoplasm"/>
    <property type="evidence" value="ECO:0007669"/>
    <property type="project" value="UniProtKB-SubCell"/>
</dbReference>